<keyword evidence="3" id="KW-1185">Reference proteome</keyword>
<keyword evidence="1" id="KW-1133">Transmembrane helix</keyword>
<dbReference type="AlphaFoldDB" id="A0A087URV5"/>
<feature type="transmembrane region" description="Helical" evidence="1">
    <location>
        <begin position="12"/>
        <end position="30"/>
    </location>
</feature>
<evidence type="ECO:0000256" key="1">
    <source>
        <dbReference type="SAM" id="Phobius"/>
    </source>
</evidence>
<feature type="non-terminal residue" evidence="2">
    <location>
        <position position="44"/>
    </location>
</feature>
<name>A0A087URV5_STEMI</name>
<sequence>KINEKLNFKHTFLAVLCINFFYFSFNFLVIKHFKSETYFPHINT</sequence>
<keyword evidence="1" id="KW-0472">Membrane</keyword>
<organism evidence="2 3">
    <name type="scientific">Stegodyphus mimosarum</name>
    <name type="common">African social velvet spider</name>
    <dbReference type="NCBI Taxonomy" id="407821"/>
    <lineage>
        <taxon>Eukaryota</taxon>
        <taxon>Metazoa</taxon>
        <taxon>Ecdysozoa</taxon>
        <taxon>Arthropoda</taxon>
        <taxon>Chelicerata</taxon>
        <taxon>Arachnida</taxon>
        <taxon>Araneae</taxon>
        <taxon>Araneomorphae</taxon>
        <taxon>Entelegynae</taxon>
        <taxon>Eresoidea</taxon>
        <taxon>Eresidae</taxon>
        <taxon>Stegodyphus</taxon>
    </lineage>
</organism>
<accession>A0A087URV5</accession>
<dbReference type="Proteomes" id="UP000054359">
    <property type="component" value="Unassembled WGS sequence"/>
</dbReference>
<reference evidence="2 3" key="1">
    <citation type="submission" date="2013-11" db="EMBL/GenBank/DDBJ databases">
        <title>Genome sequencing of Stegodyphus mimosarum.</title>
        <authorList>
            <person name="Bechsgaard J."/>
        </authorList>
    </citation>
    <scope>NUCLEOTIDE SEQUENCE [LARGE SCALE GENOMIC DNA]</scope>
</reference>
<evidence type="ECO:0000313" key="2">
    <source>
        <dbReference type="EMBL" id="KFM80094.1"/>
    </source>
</evidence>
<feature type="non-terminal residue" evidence="2">
    <location>
        <position position="1"/>
    </location>
</feature>
<protein>
    <submittedName>
        <fullName evidence="2">Uncharacterized protein</fullName>
    </submittedName>
</protein>
<keyword evidence="1" id="KW-0812">Transmembrane</keyword>
<proteinExistence type="predicted"/>
<evidence type="ECO:0000313" key="3">
    <source>
        <dbReference type="Proteomes" id="UP000054359"/>
    </source>
</evidence>
<gene>
    <name evidence="2" type="ORF">X975_13171</name>
</gene>
<dbReference type="EMBL" id="KK121265">
    <property type="protein sequence ID" value="KFM80094.1"/>
    <property type="molecule type" value="Genomic_DNA"/>
</dbReference>